<dbReference type="InterPro" id="IPR001910">
    <property type="entry name" value="Inosine/uridine_hydrolase_dom"/>
</dbReference>
<reference evidence="4 5" key="1">
    <citation type="submission" date="2008-09" db="EMBL/GenBank/DDBJ databases">
        <authorList>
            <person name="Fulton L."/>
            <person name="Clifton S."/>
            <person name="Fulton B."/>
            <person name="Xu J."/>
            <person name="Minx P."/>
            <person name="Pepin K.H."/>
            <person name="Johnson M."/>
            <person name="Thiruvilangam P."/>
            <person name="Bhonagiri V."/>
            <person name="Nash W.E."/>
            <person name="Mardis E.R."/>
            <person name="Wilson R.K."/>
        </authorList>
    </citation>
    <scope>NUCLEOTIDE SEQUENCE [LARGE SCALE GENOMIC DNA]</scope>
    <source>
        <strain evidence="4 5">DSM 7454</strain>
    </source>
</reference>
<dbReference type="InterPro" id="IPR023186">
    <property type="entry name" value="IUNH"/>
</dbReference>
<gene>
    <name evidence="4" type="ORF">ANHYDRO_00442</name>
</gene>
<evidence type="ECO:0000313" key="5">
    <source>
        <dbReference type="Proteomes" id="UP000005451"/>
    </source>
</evidence>
<feature type="domain" description="Inosine/uridine-preferring nucleoside hydrolase" evidence="3">
    <location>
        <begin position="8"/>
        <end position="277"/>
    </location>
</feature>
<proteinExistence type="predicted"/>
<keyword evidence="1 4" id="KW-0378">Hydrolase</keyword>
<accession>B6W796</accession>
<dbReference type="RefSeq" id="WP_004812886.1">
    <property type="nucleotide sequence ID" value="NZ_ABXA01000012.1"/>
</dbReference>
<dbReference type="AlphaFoldDB" id="B6W796"/>
<dbReference type="eggNOG" id="COG1957">
    <property type="taxonomic scope" value="Bacteria"/>
</dbReference>
<dbReference type="GO" id="GO:0006152">
    <property type="term" value="P:purine nucleoside catabolic process"/>
    <property type="evidence" value="ECO:0007669"/>
    <property type="project" value="TreeGrafter"/>
</dbReference>
<comment type="caution">
    <text evidence="4">The sequence shown here is derived from an EMBL/GenBank/DDBJ whole genome shotgun (WGS) entry which is preliminary data.</text>
</comment>
<evidence type="ECO:0000259" key="3">
    <source>
        <dbReference type="Pfam" id="PF01156"/>
    </source>
</evidence>
<dbReference type="InterPro" id="IPR036452">
    <property type="entry name" value="Ribo_hydro-like"/>
</dbReference>
<dbReference type="Gene3D" id="3.90.245.10">
    <property type="entry name" value="Ribonucleoside hydrolase-like"/>
    <property type="match status" value="1"/>
</dbReference>
<dbReference type="GO" id="GO:0008477">
    <property type="term" value="F:purine nucleosidase activity"/>
    <property type="evidence" value="ECO:0007669"/>
    <property type="project" value="TreeGrafter"/>
</dbReference>
<keyword evidence="2" id="KW-0326">Glycosidase</keyword>
<name>B6W796_9FIRM</name>
<dbReference type="SUPFAM" id="SSF53590">
    <property type="entry name" value="Nucleoside hydrolase"/>
    <property type="match status" value="1"/>
</dbReference>
<dbReference type="PANTHER" id="PTHR12304:SF4">
    <property type="entry name" value="URIDINE NUCLEOSIDASE"/>
    <property type="match status" value="1"/>
</dbReference>
<evidence type="ECO:0000256" key="1">
    <source>
        <dbReference type="ARBA" id="ARBA00022801"/>
    </source>
</evidence>
<evidence type="ECO:0000313" key="4">
    <source>
        <dbReference type="EMBL" id="EEB36639.1"/>
    </source>
</evidence>
<protein>
    <submittedName>
        <fullName evidence="4">Inosine-uridine preferring nucleoside hydrolase</fullName>
    </submittedName>
</protein>
<sequence>MEKEKPFVYIDTNFSLSEILMLKLAFNSNEFEIVGISSVNSFMDAKSAALNILSMTCMEDLILPICQGSSFNLKNQEILTRGENSVIFDKEDDYLSEEDPEDFLYNLAKDCGRLDIIATGPLTNIGKAIEKYDDFVDYIDHIFILGSNFSSGDITKSSEFNFFTDPKAANIVLKEKIETFILPIDLSNSLTLPDEILKENSSDPVLNKIKEIYKIYPKNERELKAAILLYMVVKPQAFIFEEKSIKVNEDFDRGAISEISSKNKKYVANRLNDQTFFDFLFDRLGV</sequence>
<reference evidence="4 5" key="2">
    <citation type="submission" date="2008-10" db="EMBL/GenBank/DDBJ databases">
        <title>Draft genome sequence of Anaerococcus hydrogenalis (DSM 7454).</title>
        <authorList>
            <person name="Sudarsanam P."/>
            <person name="Ley R."/>
            <person name="Guruge J."/>
            <person name="Turnbaugh P.J."/>
            <person name="Mahowald M."/>
            <person name="Liep D."/>
            <person name="Gordon J."/>
        </authorList>
    </citation>
    <scope>NUCLEOTIDE SEQUENCE [LARGE SCALE GENOMIC DNA]</scope>
    <source>
        <strain evidence="4 5">DSM 7454</strain>
    </source>
</reference>
<organism evidence="4 5">
    <name type="scientific">Anaerococcus hydrogenalis DSM 7454</name>
    <dbReference type="NCBI Taxonomy" id="561177"/>
    <lineage>
        <taxon>Bacteria</taxon>
        <taxon>Bacillati</taxon>
        <taxon>Bacillota</taxon>
        <taxon>Tissierellia</taxon>
        <taxon>Tissierellales</taxon>
        <taxon>Peptoniphilaceae</taxon>
        <taxon>Anaerococcus</taxon>
    </lineage>
</organism>
<dbReference type="EMBL" id="ABXA01000012">
    <property type="protein sequence ID" value="EEB36639.1"/>
    <property type="molecule type" value="Genomic_DNA"/>
</dbReference>
<dbReference type="PANTHER" id="PTHR12304">
    <property type="entry name" value="INOSINE-URIDINE PREFERRING NUCLEOSIDE HYDROLASE"/>
    <property type="match status" value="1"/>
</dbReference>
<dbReference type="STRING" id="561177.ANHYDRO_00442"/>
<dbReference type="GO" id="GO:0005829">
    <property type="term" value="C:cytosol"/>
    <property type="evidence" value="ECO:0007669"/>
    <property type="project" value="TreeGrafter"/>
</dbReference>
<dbReference type="Proteomes" id="UP000005451">
    <property type="component" value="Unassembled WGS sequence"/>
</dbReference>
<evidence type="ECO:0000256" key="2">
    <source>
        <dbReference type="ARBA" id="ARBA00023295"/>
    </source>
</evidence>
<dbReference type="Pfam" id="PF01156">
    <property type="entry name" value="IU_nuc_hydro"/>
    <property type="match status" value="1"/>
</dbReference>